<feature type="coiled-coil region" evidence="1">
    <location>
        <begin position="794"/>
        <end position="852"/>
    </location>
</feature>
<keyword evidence="4" id="KW-1185">Reference proteome</keyword>
<sequence length="1462" mass="157747">MSGVMWQMRRVRLDRIGAPAARFLSVTLDLTDADGHPLDSILWLRNGGGKSTVLSLICALIRPNRRDFLATSTTDKHLEDYVLGADTAHVTIEWSGPGGSRLVTGAVYEWTDRVQPADPNRDHDKLISRWYAFTPVPGRAEMDLLPFTDATGDPTPLKDFVAAVRAWNPIAGCGAVVTEVQDTWATTLDDHGLDPDLFTAILQMNATEGGIESQFQFRNADQFVRYLLELIVDPDTPRKVAKILKQVRAGLAERPALIADLTFADEAVPLLHRLADARSEHLTAVAEHADARRAAAALRAALLAAASAATADAEQASKLAEEETERALAERRAGDAAYTRSAEFSRLAAVHARNAAIGHRNELSEQWAAAEQVLDAWQAVPRLAALAAVQHRVRTLQAQLDAATTDAEPLRLVRDAAAAEFAAALDGAITSLTGQLHAAKVRRDEQLAAAKTAKKRLGELADERGRRRARLESLTDLLAALDRDLVSAATASHLAAGEELSAAADRHGAADATARQELEEVLVGKRTDLRGRRNRMTAHSGQLRETQQQLRHARDAARTRRTDLTERIDELAADERLRLLAATDDVDVLAEGSDLMTQLAEQITRADRRRVELGVEGAEDDRAVAALASAGLLPPVLDVVHALDVLEAEQIAATSGWAYLADSVPGPLRGRVLAAAPAFTGGVLVHNADDLADAQRLLSTAALRPTSAVTVATTGDLHAVVEAVRAGAADTSFVVPPAPALFDKAAAGEEMRVRELARDDRAAEEDNLTRRRAADDELRRRVGALLADCPPGTLDTLNRELTELDEQLEDVSEQLAAVPTQVAELDAEEKGLEQQTAAAERARRQAAAALAVLGSLADRMAAAEPQRAEIAALPAEVQRLSADLSAVEEAEQRARTAFDEAREEITARSATLTARRAERTQLGDTAAATVSAPLDTARERFETAEAAYKKETSDSVLAAQLAEAKLAVRTPAAEVAALPADRRRQAEDLFATDDGRDPELRAAATRLAEAAEGRLRDEVSGAEVAVQLAQREVDEHTPADRPRHVILDEADVPLTRDAALAAALTAEAEQQTRLRAENDARAKATEASTRRAESAARAESLATLILLVGDRDEPTDGAAAPFAGTVAEAQQAADELRARLRDTGETEANRARALQGISTELVVWANDDRFLSVKPDVRGRFRVTDAAAELGPGAAILAEDLRVYATNLRGRLDDLEEDKKVVVTAMTGMVRQALKALSRAQSMSQLPDTIEQWKGQKFLEVGPRSSVDTAEAIVADRCSRLVDVITSRGAEVPGGLELLWQATSAVVGEGNWRARVLKPCTTFATDRVSVEKMRKWSGGEKVTISLLLFCMVVKLRAANRGRELPGFGTLPLDNPLGKANYVTFLDLQRKVATANGVQLLFLTGVGDMKAVGRFPNIIRLRNTPNRGREYVRIAERHLADDDPAGVVDSTRVWRDDPVLKLL</sequence>
<feature type="compositionally biased region" description="Basic and acidic residues" evidence="2">
    <location>
        <begin position="1070"/>
        <end position="1094"/>
    </location>
</feature>
<dbReference type="RefSeq" id="WP_139263599.1">
    <property type="nucleotide sequence ID" value="NZ_FNOT01000009.1"/>
</dbReference>
<dbReference type="STRING" id="1137993.SAMN05660209_03298"/>
<evidence type="ECO:0008006" key="5">
    <source>
        <dbReference type="Google" id="ProtNLM"/>
    </source>
</evidence>
<proteinExistence type="predicted"/>
<protein>
    <recommendedName>
        <fullName evidence="5">Chromosome segregation ATPase</fullName>
    </recommendedName>
</protein>
<accession>A0A1H3LEY4</accession>
<feature type="compositionally biased region" description="Polar residues" evidence="2">
    <location>
        <begin position="537"/>
        <end position="549"/>
    </location>
</feature>
<evidence type="ECO:0000313" key="4">
    <source>
        <dbReference type="Proteomes" id="UP000198921"/>
    </source>
</evidence>
<organism evidence="3 4">
    <name type="scientific">Geodermatophilus africanus</name>
    <dbReference type="NCBI Taxonomy" id="1137993"/>
    <lineage>
        <taxon>Bacteria</taxon>
        <taxon>Bacillati</taxon>
        <taxon>Actinomycetota</taxon>
        <taxon>Actinomycetes</taxon>
        <taxon>Geodermatophilales</taxon>
        <taxon>Geodermatophilaceae</taxon>
        <taxon>Geodermatophilus</taxon>
    </lineage>
</organism>
<evidence type="ECO:0000256" key="1">
    <source>
        <dbReference type="SAM" id="Coils"/>
    </source>
</evidence>
<dbReference type="Proteomes" id="UP000198921">
    <property type="component" value="Unassembled WGS sequence"/>
</dbReference>
<feature type="region of interest" description="Disordered" evidence="2">
    <location>
        <begin position="536"/>
        <end position="558"/>
    </location>
</feature>
<feature type="region of interest" description="Disordered" evidence="2">
    <location>
        <begin position="1069"/>
        <end position="1094"/>
    </location>
</feature>
<name>A0A1H3LEY4_9ACTN</name>
<gene>
    <name evidence="3" type="ORF">SAMN05660209_03298</name>
</gene>
<dbReference type="EMBL" id="FNOT01000009">
    <property type="protein sequence ID" value="SDY62435.1"/>
    <property type="molecule type" value="Genomic_DNA"/>
</dbReference>
<reference evidence="4" key="1">
    <citation type="submission" date="2016-10" db="EMBL/GenBank/DDBJ databases">
        <authorList>
            <person name="Varghese N."/>
            <person name="Submissions S."/>
        </authorList>
    </citation>
    <scope>NUCLEOTIDE SEQUENCE [LARGE SCALE GENOMIC DNA]</scope>
    <source>
        <strain evidence="4">DSM 45422</strain>
    </source>
</reference>
<evidence type="ECO:0000256" key="2">
    <source>
        <dbReference type="SAM" id="MobiDB-lite"/>
    </source>
</evidence>
<keyword evidence="1" id="KW-0175">Coiled coil</keyword>
<dbReference type="OrthoDB" id="3202351at2"/>
<evidence type="ECO:0000313" key="3">
    <source>
        <dbReference type="EMBL" id="SDY62435.1"/>
    </source>
</evidence>